<feature type="compositionally biased region" description="Basic and acidic residues" evidence="2">
    <location>
        <begin position="366"/>
        <end position="384"/>
    </location>
</feature>
<dbReference type="Pfam" id="PF08574">
    <property type="entry name" value="Iwr1"/>
    <property type="match status" value="1"/>
</dbReference>
<dbReference type="InterPro" id="IPR013883">
    <property type="entry name" value="TF_Iwr1_dom"/>
</dbReference>
<evidence type="ECO:0000259" key="3">
    <source>
        <dbReference type="Pfam" id="PF08574"/>
    </source>
</evidence>
<evidence type="ECO:0000256" key="2">
    <source>
        <dbReference type="SAM" id="MobiDB-lite"/>
    </source>
</evidence>
<gene>
    <name evidence="4" type="ORF">AQUCO_00500180v1</name>
</gene>
<evidence type="ECO:0000256" key="1">
    <source>
        <dbReference type="ARBA" id="ARBA00010218"/>
    </source>
</evidence>
<evidence type="ECO:0000313" key="5">
    <source>
        <dbReference type="Proteomes" id="UP000230069"/>
    </source>
</evidence>
<dbReference type="STRING" id="218851.A0A2G5EQS0"/>
<proteinExistence type="inferred from homology"/>
<feature type="domain" description="Transcription factor Iwr1" evidence="3">
    <location>
        <begin position="283"/>
        <end position="344"/>
    </location>
</feature>
<accession>A0A2G5EQS0</accession>
<dbReference type="AlphaFoldDB" id="A0A2G5EQS0"/>
<dbReference type="PANTHER" id="PTHR31934:SF2">
    <property type="entry name" value="RNA-DIRECTED DNA METHYLATION 4"/>
    <property type="match status" value="1"/>
</dbReference>
<feature type="compositionally biased region" description="Basic and acidic residues" evidence="2">
    <location>
        <begin position="335"/>
        <end position="345"/>
    </location>
</feature>
<evidence type="ECO:0000313" key="4">
    <source>
        <dbReference type="EMBL" id="PIA58069.1"/>
    </source>
</evidence>
<feature type="region of interest" description="Disordered" evidence="2">
    <location>
        <begin position="295"/>
        <end position="410"/>
    </location>
</feature>
<dbReference type="EMBL" id="KZ305022">
    <property type="protein sequence ID" value="PIA58069.1"/>
    <property type="molecule type" value="Genomic_DNA"/>
</dbReference>
<organism evidence="4 5">
    <name type="scientific">Aquilegia coerulea</name>
    <name type="common">Rocky mountain columbine</name>
    <dbReference type="NCBI Taxonomy" id="218851"/>
    <lineage>
        <taxon>Eukaryota</taxon>
        <taxon>Viridiplantae</taxon>
        <taxon>Streptophyta</taxon>
        <taxon>Embryophyta</taxon>
        <taxon>Tracheophyta</taxon>
        <taxon>Spermatophyta</taxon>
        <taxon>Magnoliopsida</taxon>
        <taxon>Ranunculales</taxon>
        <taxon>Ranunculaceae</taxon>
        <taxon>Thalictroideae</taxon>
        <taxon>Aquilegia</taxon>
    </lineage>
</organism>
<dbReference type="OrthoDB" id="6255506at2759"/>
<name>A0A2G5EQS0_AQUCA</name>
<dbReference type="FunCoup" id="A0A2G5EQS0">
    <property type="interactions" value="655"/>
</dbReference>
<reference evidence="4 5" key="1">
    <citation type="submission" date="2017-09" db="EMBL/GenBank/DDBJ databases">
        <title>WGS assembly of Aquilegia coerulea Goldsmith.</title>
        <authorList>
            <person name="Hodges S."/>
            <person name="Kramer E."/>
            <person name="Nordborg M."/>
            <person name="Tomkins J."/>
            <person name="Borevitz J."/>
            <person name="Derieg N."/>
            <person name="Yan J."/>
            <person name="Mihaltcheva S."/>
            <person name="Hayes R.D."/>
            <person name="Rokhsar D."/>
        </authorList>
    </citation>
    <scope>NUCLEOTIDE SEQUENCE [LARGE SCALE GENOMIC DNA]</scope>
    <source>
        <strain evidence="5">cv. Goldsmith</strain>
    </source>
</reference>
<dbReference type="InParanoid" id="A0A2G5EQS0"/>
<dbReference type="PANTHER" id="PTHR31934">
    <property type="entry name" value="ALPHA/BETA-HYDROLASES SUPERFAMILY PROTEIN"/>
    <property type="match status" value="1"/>
</dbReference>
<keyword evidence="5" id="KW-1185">Reference proteome</keyword>
<comment type="similarity">
    <text evidence="1">Belongs to the IWR1/SLC7A6OS family.</text>
</comment>
<feature type="compositionally biased region" description="Acidic residues" evidence="2">
    <location>
        <begin position="385"/>
        <end position="410"/>
    </location>
</feature>
<sequence>MNNKYHQFPSMEVYLPSRNQPFVQYHANSYAAELFVFIFALSFLPSSSFLRISFMADNDGSGSSSNLNSVNVRPVVVRVKRKISQSPVEAFWLEINERPYKRSLLDLAKLSLSDSREKEELKNTKVFVQHVETVSSSEATVDILQSFGQPDSGDSSEFRTKVEERRRFFKEGNKQNQLLSRSKQNHEFLAKNARFEQIWKSRKAKNETMDKDLREMCHLYDVVRVDNAEDNSNKKEEPKDISMEERTILCDYLPMLREFLPSVAEEIQSEMQSYASNQGSADGYVYDLYTVQDEFTDSQKDPPNTFPLVQVNDDDDFYDGPSDSEFGSDDSNAEDNPRNDYPDEKSSDDEDEEDKSQTSCEDSEEAGDKSSDYLSDELRDRLCALEDDDAEEDVSVDYDYDENQEDDWSS</sequence>
<dbReference type="Proteomes" id="UP000230069">
    <property type="component" value="Unassembled WGS sequence"/>
</dbReference>
<protein>
    <recommendedName>
        <fullName evidence="3">Transcription factor Iwr1 domain-containing protein</fullName>
    </recommendedName>
</protein>